<dbReference type="EMBL" id="BGPR01001698">
    <property type="protein sequence ID" value="GBM59773.1"/>
    <property type="molecule type" value="Genomic_DNA"/>
</dbReference>
<dbReference type="AlphaFoldDB" id="A0A4Y2H264"/>
<dbReference type="InterPro" id="IPR036397">
    <property type="entry name" value="RNaseH_sf"/>
</dbReference>
<dbReference type="OrthoDB" id="2311201at2759"/>
<dbReference type="Proteomes" id="UP000499080">
    <property type="component" value="Unassembled WGS sequence"/>
</dbReference>
<name>A0A4Y2H264_ARAVE</name>
<comment type="caution">
    <text evidence="1">The sequence shown here is derived from an EMBL/GenBank/DDBJ whole genome shotgun (WGS) entry which is preliminary data.</text>
</comment>
<organism evidence="1 2">
    <name type="scientific">Araneus ventricosus</name>
    <name type="common">Orbweaver spider</name>
    <name type="synonym">Epeira ventricosa</name>
    <dbReference type="NCBI Taxonomy" id="182803"/>
    <lineage>
        <taxon>Eukaryota</taxon>
        <taxon>Metazoa</taxon>
        <taxon>Ecdysozoa</taxon>
        <taxon>Arthropoda</taxon>
        <taxon>Chelicerata</taxon>
        <taxon>Arachnida</taxon>
        <taxon>Araneae</taxon>
        <taxon>Araneomorphae</taxon>
        <taxon>Entelegynae</taxon>
        <taxon>Araneoidea</taxon>
        <taxon>Araneidae</taxon>
        <taxon>Araneus</taxon>
    </lineage>
</organism>
<protein>
    <submittedName>
        <fullName evidence="1">Uncharacterized protein</fullName>
    </submittedName>
</protein>
<reference evidence="1 2" key="1">
    <citation type="journal article" date="2019" name="Sci. Rep.">
        <title>Orb-weaving spider Araneus ventricosus genome elucidates the spidroin gene catalogue.</title>
        <authorList>
            <person name="Kono N."/>
            <person name="Nakamura H."/>
            <person name="Ohtoshi R."/>
            <person name="Moran D.A.P."/>
            <person name="Shinohara A."/>
            <person name="Yoshida Y."/>
            <person name="Fujiwara M."/>
            <person name="Mori M."/>
            <person name="Tomita M."/>
            <person name="Arakawa K."/>
        </authorList>
    </citation>
    <scope>NUCLEOTIDE SEQUENCE [LARGE SCALE GENOMIC DNA]</scope>
</reference>
<keyword evidence="2" id="KW-1185">Reference proteome</keyword>
<accession>A0A4Y2H264</accession>
<dbReference type="Gene3D" id="3.30.420.10">
    <property type="entry name" value="Ribonuclease H-like superfamily/Ribonuclease H"/>
    <property type="match status" value="1"/>
</dbReference>
<evidence type="ECO:0000313" key="1">
    <source>
        <dbReference type="EMBL" id="GBM59773.1"/>
    </source>
</evidence>
<proteinExistence type="predicted"/>
<evidence type="ECO:0000313" key="2">
    <source>
        <dbReference type="Proteomes" id="UP000499080"/>
    </source>
</evidence>
<gene>
    <name evidence="1" type="ORF">AVEN_6650_1</name>
</gene>
<dbReference type="GO" id="GO:0003676">
    <property type="term" value="F:nucleic acid binding"/>
    <property type="evidence" value="ECO:0007669"/>
    <property type="project" value="InterPro"/>
</dbReference>
<sequence length="127" mass="14299">MDNRKPCYTRSAEASGALNDSCCNSSNAEAGVLMVYHQVMARPFPKEGNVQSGGTSVMIWHECSWRDMGSLIRLDTTLIGDRYLKSCPYHLHSFMSTVHSDGLGQFQQDNGGTKWLQEHSSDFRHFH</sequence>